<sequence>MIETKEETETIGEEVPPSPPEDVECRACLQRFDYEAGLLDMFQAWEPPWNGMGESIAQDLARLANVNITIADSYSKLICQFCHQKLLEACSFVVNVRINDRLLRRGAETLHEQDDTWPKPIQVDRNINSNVFNSTMDVEIKQEVLSEDEIYPSGAEDTFKDGTDVAGGTDNTFNNMEIKIEPEEIIQPAPFQITVNGTITHDQFERNSILTNGEHKEETEQDLENVQVKQEPRSEEEEVEPPPDLSLECMLCTKSFNSVTGLKAHVIAQHSYKTVKRKSEEEVSAGSSKRSGKHVCVTCRRSFTTPTDLMVHETCHNTHACYGCNYKCDTFQQLSRHRLRCKALRNNAPLRHKTLHDVTRPQIDSPLLIESCSRPTDSHNDSEKKDSDSHSNNIDVDMKVERIESMSSDESHP</sequence>
<feature type="domain" description="ZAD" evidence="5">
    <location>
        <begin position="23"/>
        <end position="106"/>
    </location>
</feature>
<reference evidence="6" key="1">
    <citation type="journal article" date="2016" name="Insect Biochem. Mol. Biol.">
        <title>Multifaceted biological insights from a draft genome sequence of the tobacco hornworm moth, Manduca sexta.</title>
        <authorList>
            <person name="Kanost M.R."/>
            <person name="Arrese E.L."/>
            <person name="Cao X."/>
            <person name="Chen Y.R."/>
            <person name="Chellapilla S."/>
            <person name="Goldsmith M.R."/>
            <person name="Grosse-Wilde E."/>
            <person name="Heckel D.G."/>
            <person name="Herndon N."/>
            <person name="Jiang H."/>
            <person name="Papanicolaou A."/>
            <person name="Qu J."/>
            <person name="Soulages J.L."/>
            <person name="Vogel H."/>
            <person name="Walters J."/>
            <person name="Waterhouse R.M."/>
            <person name="Ahn S.J."/>
            <person name="Almeida F.C."/>
            <person name="An C."/>
            <person name="Aqrawi P."/>
            <person name="Bretschneider A."/>
            <person name="Bryant W.B."/>
            <person name="Bucks S."/>
            <person name="Chao H."/>
            <person name="Chevignon G."/>
            <person name="Christen J.M."/>
            <person name="Clarke D.F."/>
            <person name="Dittmer N.T."/>
            <person name="Ferguson L.C.F."/>
            <person name="Garavelou S."/>
            <person name="Gordon K.H.J."/>
            <person name="Gunaratna R.T."/>
            <person name="Han Y."/>
            <person name="Hauser F."/>
            <person name="He Y."/>
            <person name="Heidel-Fischer H."/>
            <person name="Hirsh A."/>
            <person name="Hu Y."/>
            <person name="Jiang H."/>
            <person name="Kalra D."/>
            <person name="Klinner C."/>
            <person name="Konig C."/>
            <person name="Kovar C."/>
            <person name="Kroll A.R."/>
            <person name="Kuwar S.S."/>
            <person name="Lee S.L."/>
            <person name="Lehman R."/>
            <person name="Li K."/>
            <person name="Li Z."/>
            <person name="Liang H."/>
            <person name="Lovelace S."/>
            <person name="Lu Z."/>
            <person name="Mansfield J.H."/>
            <person name="McCulloch K.J."/>
            <person name="Mathew T."/>
            <person name="Morton B."/>
            <person name="Muzny D.M."/>
            <person name="Neunemann D."/>
            <person name="Ongeri F."/>
            <person name="Pauchet Y."/>
            <person name="Pu L.L."/>
            <person name="Pyrousis I."/>
            <person name="Rao X.J."/>
            <person name="Redding A."/>
            <person name="Roesel C."/>
            <person name="Sanchez-Gracia A."/>
            <person name="Schaack S."/>
            <person name="Shukla A."/>
            <person name="Tetreau G."/>
            <person name="Wang Y."/>
            <person name="Xiong G.H."/>
            <person name="Traut W."/>
            <person name="Walsh T.K."/>
            <person name="Worley K.C."/>
            <person name="Wu D."/>
            <person name="Wu W."/>
            <person name="Wu Y.Q."/>
            <person name="Zhang X."/>
            <person name="Zou Z."/>
            <person name="Zucker H."/>
            <person name="Briscoe A.D."/>
            <person name="Burmester T."/>
            <person name="Clem R.J."/>
            <person name="Feyereisen R."/>
            <person name="Grimmelikhuijzen C.J.P."/>
            <person name="Hamodrakas S.J."/>
            <person name="Hansson B.S."/>
            <person name="Huguet E."/>
            <person name="Jermiin L.S."/>
            <person name="Lan Q."/>
            <person name="Lehman H.K."/>
            <person name="Lorenzen M."/>
            <person name="Merzendorfer H."/>
            <person name="Michalopoulos I."/>
            <person name="Morton D.B."/>
            <person name="Muthukrishnan S."/>
            <person name="Oakeshott J.G."/>
            <person name="Palmer W."/>
            <person name="Park Y."/>
            <person name="Passarelli A.L."/>
            <person name="Rozas J."/>
            <person name="Schwartz L.M."/>
            <person name="Smith W."/>
            <person name="Southgate A."/>
            <person name="Vilcinskas A."/>
            <person name="Vogt R."/>
            <person name="Wang P."/>
            <person name="Werren J."/>
            <person name="Yu X.Q."/>
            <person name="Zhou J.J."/>
            <person name="Brown S.J."/>
            <person name="Scherer S.E."/>
            <person name="Richards S."/>
            <person name="Blissard G.W."/>
        </authorList>
    </citation>
    <scope>NUCLEOTIDE SEQUENCE</scope>
</reference>
<accession>A0A921ZHZ4</accession>
<feature type="binding site" evidence="2">
    <location>
        <position position="25"/>
    </location>
    <ligand>
        <name>Zn(2+)</name>
        <dbReference type="ChEBI" id="CHEBI:29105"/>
    </ligand>
</feature>
<evidence type="ECO:0000313" key="6">
    <source>
        <dbReference type="EMBL" id="KAG6458382.1"/>
    </source>
</evidence>
<dbReference type="SUPFAM" id="SSF57716">
    <property type="entry name" value="Glucocorticoid receptor-like (DNA-binding domain)"/>
    <property type="match status" value="1"/>
</dbReference>
<feature type="domain" description="C2H2-type" evidence="4">
    <location>
        <begin position="294"/>
        <end position="316"/>
    </location>
</feature>
<dbReference type="PROSITE" id="PS50157">
    <property type="entry name" value="ZINC_FINGER_C2H2_2"/>
    <property type="match status" value="2"/>
</dbReference>
<evidence type="ECO:0000313" key="7">
    <source>
        <dbReference type="Proteomes" id="UP000791440"/>
    </source>
</evidence>
<evidence type="ECO:0000256" key="1">
    <source>
        <dbReference type="PROSITE-ProRule" id="PRU00042"/>
    </source>
</evidence>
<feature type="binding site" evidence="2">
    <location>
        <position position="28"/>
    </location>
    <ligand>
        <name>Zn(2+)</name>
        <dbReference type="ChEBI" id="CHEBI:29105"/>
    </ligand>
</feature>
<evidence type="ECO:0000259" key="5">
    <source>
        <dbReference type="PROSITE" id="PS51915"/>
    </source>
</evidence>
<dbReference type="Gene3D" id="3.30.160.60">
    <property type="entry name" value="Classic Zinc Finger"/>
    <property type="match status" value="1"/>
</dbReference>
<dbReference type="SMART" id="SM00355">
    <property type="entry name" value="ZnF_C2H2"/>
    <property type="match status" value="2"/>
</dbReference>
<feature type="region of interest" description="Disordered" evidence="3">
    <location>
        <begin position="211"/>
        <end position="244"/>
    </location>
</feature>
<dbReference type="InterPro" id="IPR012934">
    <property type="entry name" value="Znf_AD"/>
</dbReference>
<dbReference type="Pfam" id="PF07776">
    <property type="entry name" value="zf-AD"/>
    <property type="match status" value="1"/>
</dbReference>
<organism evidence="6 7">
    <name type="scientific">Manduca sexta</name>
    <name type="common">Tobacco hawkmoth</name>
    <name type="synonym">Tobacco hornworm</name>
    <dbReference type="NCBI Taxonomy" id="7130"/>
    <lineage>
        <taxon>Eukaryota</taxon>
        <taxon>Metazoa</taxon>
        <taxon>Ecdysozoa</taxon>
        <taxon>Arthropoda</taxon>
        <taxon>Hexapoda</taxon>
        <taxon>Insecta</taxon>
        <taxon>Pterygota</taxon>
        <taxon>Neoptera</taxon>
        <taxon>Endopterygota</taxon>
        <taxon>Lepidoptera</taxon>
        <taxon>Glossata</taxon>
        <taxon>Ditrysia</taxon>
        <taxon>Bombycoidea</taxon>
        <taxon>Sphingidae</taxon>
        <taxon>Sphinginae</taxon>
        <taxon>Sphingini</taxon>
        <taxon>Manduca</taxon>
    </lineage>
</organism>
<keyword evidence="2" id="KW-0862">Zinc</keyword>
<feature type="compositionally biased region" description="Basic and acidic residues" evidence="3">
    <location>
        <begin position="376"/>
        <end position="389"/>
    </location>
</feature>
<dbReference type="GO" id="GO:0008270">
    <property type="term" value="F:zinc ion binding"/>
    <property type="evidence" value="ECO:0007669"/>
    <property type="project" value="UniProtKB-UniRule"/>
</dbReference>
<dbReference type="SMART" id="SM00868">
    <property type="entry name" value="zf-AD"/>
    <property type="match status" value="2"/>
</dbReference>
<comment type="caution">
    <text evidence="6">The sequence shown here is derived from an EMBL/GenBank/DDBJ whole genome shotgun (WGS) entry which is preliminary data.</text>
</comment>
<evidence type="ECO:0000256" key="2">
    <source>
        <dbReference type="PROSITE-ProRule" id="PRU01263"/>
    </source>
</evidence>
<evidence type="ECO:0000256" key="3">
    <source>
        <dbReference type="SAM" id="MobiDB-lite"/>
    </source>
</evidence>
<dbReference type="InterPro" id="IPR013087">
    <property type="entry name" value="Znf_C2H2_type"/>
</dbReference>
<keyword evidence="1" id="KW-0863">Zinc-finger</keyword>
<feature type="compositionally biased region" description="Basic and acidic residues" evidence="3">
    <location>
        <begin position="396"/>
        <end position="413"/>
    </location>
</feature>
<feature type="binding site" evidence="2">
    <location>
        <position position="82"/>
    </location>
    <ligand>
        <name>Zn(2+)</name>
        <dbReference type="ChEBI" id="CHEBI:29105"/>
    </ligand>
</feature>
<dbReference type="Proteomes" id="UP000791440">
    <property type="component" value="Unassembled WGS sequence"/>
</dbReference>
<name>A0A921ZHZ4_MANSE</name>
<feature type="region of interest" description="Disordered" evidence="3">
    <location>
        <begin position="366"/>
        <end position="413"/>
    </location>
</feature>
<protein>
    <submittedName>
        <fullName evidence="6">Uncharacterized protein</fullName>
    </submittedName>
</protein>
<dbReference type="PROSITE" id="PS51915">
    <property type="entry name" value="ZAD"/>
    <property type="match status" value="1"/>
</dbReference>
<feature type="region of interest" description="Disordered" evidence="3">
    <location>
        <begin position="1"/>
        <end position="22"/>
    </location>
</feature>
<gene>
    <name evidence="6" type="ORF">O3G_MSEX010843</name>
</gene>
<proteinExistence type="predicted"/>
<feature type="binding site" evidence="2">
    <location>
        <position position="79"/>
    </location>
    <ligand>
        <name>Zn(2+)</name>
        <dbReference type="ChEBI" id="CHEBI:29105"/>
    </ligand>
</feature>
<dbReference type="EMBL" id="JH668581">
    <property type="protein sequence ID" value="KAG6458383.1"/>
    <property type="molecule type" value="Genomic_DNA"/>
</dbReference>
<dbReference type="AlphaFoldDB" id="A0A921ZHZ4"/>
<evidence type="ECO:0000259" key="4">
    <source>
        <dbReference type="PROSITE" id="PS50157"/>
    </source>
</evidence>
<keyword evidence="2" id="KW-0479">Metal-binding</keyword>
<dbReference type="EMBL" id="JH668581">
    <property type="protein sequence ID" value="KAG6458382.1"/>
    <property type="molecule type" value="Genomic_DNA"/>
</dbReference>
<dbReference type="PROSITE" id="PS00028">
    <property type="entry name" value="ZINC_FINGER_C2H2_1"/>
    <property type="match status" value="2"/>
</dbReference>
<feature type="domain" description="C2H2-type" evidence="4">
    <location>
        <begin position="247"/>
        <end position="275"/>
    </location>
</feature>
<dbReference type="GO" id="GO:0005634">
    <property type="term" value="C:nucleus"/>
    <property type="evidence" value="ECO:0007669"/>
    <property type="project" value="InterPro"/>
</dbReference>
<keyword evidence="7" id="KW-1185">Reference proteome</keyword>
<reference evidence="6" key="2">
    <citation type="submission" date="2020-12" db="EMBL/GenBank/DDBJ databases">
        <authorList>
            <person name="Kanost M."/>
        </authorList>
    </citation>
    <scope>NUCLEOTIDE SEQUENCE</scope>
</reference>